<organism evidence="6 7">
    <name type="scientific">Verticiella sediminum</name>
    <dbReference type="NCBI Taxonomy" id="1247510"/>
    <lineage>
        <taxon>Bacteria</taxon>
        <taxon>Pseudomonadati</taxon>
        <taxon>Pseudomonadota</taxon>
        <taxon>Betaproteobacteria</taxon>
        <taxon>Burkholderiales</taxon>
        <taxon>Alcaligenaceae</taxon>
        <taxon>Verticiella</taxon>
    </lineage>
</organism>
<dbReference type="PANTHER" id="PTHR44846">
    <property type="entry name" value="MANNOSYL-D-GLYCERATE TRANSPORT/METABOLISM SYSTEM REPRESSOR MNGR-RELATED"/>
    <property type="match status" value="1"/>
</dbReference>
<keyword evidence="3" id="KW-0804">Transcription</keyword>
<feature type="domain" description="HTH gntR-type" evidence="5">
    <location>
        <begin position="11"/>
        <end position="79"/>
    </location>
</feature>
<dbReference type="Proteomes" id="UP000318405">
    <property type="component" value="Unassembled WGS sequence"/>
</dbReference>
<dbReference type="InterPro" id="IPR000524">
    <property type="entry name" value="Tscrpt_reg_HTH_GntR"/>
</dbReference>
<keyword evidence="7" id="KW-1185">Reference proteome</keyword>
<name>A0A556B215_9BURK</name>
<dbReference type="InterPro" id="IPR028978">
    <property type="entry name" value="Chorismate_lyase_/UTRA_dom_sf"/>
</dbReference>
<keyword evidence="1" id="KW-0805">Transcription regulation</keyword>
<comment type="caution">
    <text evidence="6">The sequence shown here is derived from an EMBL/GenBank/DDBJ whole genome shotgun (WGS) entry which is preliminary data.</text>
</comment>
<evidence type="ECO:0000313" key="7">
    <source>
        <dbReference type="Proteomes" id="UP000318405"/>
    </source>
</evidence>
<dbReference type="Pfam" id="PF07702">
    <property type="entry name" value="UTRA"/>
    <property type="match status" value="1"/>
</dbReference>
<dbReference type="PROSITE" id="PS50949">
    <property type="entry name" value="HTH_GNTR"/>
    <property type="match status" value="1"/>
</dbReference>
<keyword evidence="2" id="KW-0238">DNA-binding</keyword>
<dbReference type="Gene3D" id="3.40.1410.10">
    <property type="entry name" value="Chorismate lyase-like"/>
    <property type="match status" value="1"/>
</dbReference>
<evidence type="ECO:0000256" key="3">
    <source>
        <dbReference type="ARBA" id="ARBA00023163"/>
    </source>
</evidence>
<dbReference type="EMBL" id="VLTJ01000001">
    <property type="protein sequence ID" value="TSH99200.1"/>
    <property type="molecule type" value="Genomic_DNA"/>
</dbReference>
<dbReference type="Pfam" id="PF00392">
    <property type="entry name" value="GntR"/>
    <property type="match status" value="1"/>
</dbReference>
<evidence type="ECO:0000259" key="5">
    <source>
        <dbReference type="PROSITE" id="PS50949"/>
    </source>
</evidence>
<dbReference type="InterPro" id="IPR036390">
    <property type="entry name" value="WH_DNA-bd_sf"/>
</dbReference>
<dbReference type="GO" id="GO:0045892">
    <property type="term" value="P:negative regulation of DNA-templated transcription"/>
    <property type="evidence" value="ECO:0007669"/>
    <property type="project" value="TreeGrafter"/>
</dbReference>
<dbReference type="Gene3D" id="1.10.10.10">
    <property type="entry name" value="Winged helix-like DNA-binding domain superfamily/Winged helix DNA-binding domain"/>
    <property type="match status" value="1"/>
</dbReference>
<dbReference type="SUPFAM" id="SSF64288">
    <property type="entry name" value="Chorismate lyase-like"/>
    <property type="match status" value="1"/>
</dbReference>
<dbReference type="GO" id="GO:0003677">
    <property type="term" value="F:DNA binding"/>
    <property type="evidence" value="ECO:0007669"/>
    <property type="project" value="UniProtKB-KW"/>
</dbReference>
<dbReference type="InterPro" id="IPR011663">
    <property type="entry name" value="UTRA"/>
</dbReference>
<dbReference type="InterPro" id="IPR036388">
    <property type="entry name" value="WH-like_DNA-bd_sf"/>
</dbReference>
<dbReference type="CDD" id="cd07377">
    <property type="entry name" value="WHTH_GntR"/>
    <property type="match status" value="1"/>
</dbReference>
<sequence length="276" mass="31111">MNQIALHHGPVTLYAQLASIMRDRIMSGVWKSGDEIPTLDQMVREFAVARVTVRQAVQMLADEGLLSSQRGRRTYVTWQPPTSDDANPIFSYTGSVDKETANYAINVLSKQEFDELPAHLAFLGEPHGRYVRIRKVDSENGIPYVISDNYVALPVYRRIPANGEKKAKLVRLVRDHAQTPIACWKERITVTALNYEDATHLQVPIGSPAARIVRVFLDADDKILYTGHLLYRADRFAVDRDITDLLYDSDRPAASGRAARRTARSSAQPTARRRTH</sequence>
<dbReference type="OrthoDB" id="8582866at2"/>
<proteinExistence type="predicted"/>
<dbReference type="PRINTS" id="PR00035">
    <property type="entry name" value="HTHGNTR"/>
</dbReference>
<evidence type="ECO:0000256" key="4">
    <source>
        <dbReference type="SAM" id="MobiDB-lite"/>
    </source>
</evidence>
<evidence type="ECO:0000256" key="2">
    <source>
        <dbReference type="ARBA" id="ARBA00023125"/>
    </source>
</evidence>
<protein>
    <submittedName>
        <fullName evidence="6">GntR family transcriptional regulator</fullName>
    </submittedName>
</protein>
<accession>A0A556B215</accession>
<dbReference type="GO" id="GO:0003700">
    <property type="term" value="F:DNA-binding transcription factor activity"/>
    <property type="evidence" value="ECO:0007669"/>
    <property type="project" value="InterPro"/>
</dbReference>
<gene>
    <name evidence="6" type="ORF">FOZ76_00240</name>
</gene>
<dbReference type="AlphaFoldDB" id="A0A556B215"/>
<reference evidence="6 7" key="1">
    <citation type="submission" date="2019-07" db="EMBL/GenBank/DDBJ databases">
        <title>Qingshengfaniella alkalisoli gen. nov., sp. nov., isolated from saline soil.</title>
        <authorList>
            <person name="Xu L."/>
            <person name="Huang X.-X."/>
            <person name="Sun J.-Q."/>
        </authorList>
    </citation>
    <scope>NUCLEOTIDE SEQUENCE [LARGE SCALE GENOMIC DNA]</scope>
    <source>
        <strain evidence="6 7">DSM 27279</strain>
    </source>
</reference>
<dbReference type="InterPro" id="IPR050679">
    <property type="entry name" value="Bact_HTH_transcr_reg"/>
</dbReference>
<dbReference type="PANTHER" id="PTHR44846:SF1">
    <property type="entry name" value="MANNOSYL-D-GLYCERATE TRANSPORT_METABOLISM SYSTEM REPRESSOR MNGR-RELATED"/>
    <property type="match status" value="1"/>
</dbReference>
<evidence type="ECO:0000256" key="1">
    <source>
        <dbReference type="ARBA" id="ARBA00023015"/>
    </source>
</evidence>
<feature type="region of interest" description="Disordered" evidence="4">
    <location>
        <begin position="256"/>
        <end position="276"/>
    </location>
</feature>
<evidence type="ECO:0000313" key="6">
    <source>
        <dbReference type="EMBL" id="TSH99200.1"/>
    </source>
</evidence>
<dbReference type="SMART" id="SM00866">
    <property type="entry name" value="UTRA"/>
    <property type="match status" value="1"/>
</dbReference>
<dbReference type="SUPFAM" id="SSF46785">
    <property type="entry name" value="Winged helix' DNA-binding domain"/>
    <property type="match status" value="1"/>
</dbReference>
<dbReference type="SMART" id="SM00345">
    <property type="entry name" value="HTH_GNTR"/>
    <property type="match status" value="1"/>
</dbReference>
<dbReference type="RefSeq" id="WP_143946109.1">
    <property type="nucleotide sequence ID" value="NZ_BAABMB010000001.1"/>
</dbReference>